<dbReference type="InterPro" id="IPR005467">
    <property type="entry name" value="His_kinase_dom"/>
</dbReference>
<dbReference type="RefSeq" id="WP_168553277.1">
    <property type="nucleotide sequence ID" value="NZ_JAAWWL010000002.1"/>
</dbReference>
<proteinExistence type="predicted"/>
<dbReference type="GO" id="GO:0016301">
    <property type="term" value="F:kinase activity"/>
    <property type="evidence" value="ECO:0007669"/>
    <property type="project" value="UniProtKB-KW"/>
</dbReference>
<feature type="coiled-coil region" evidence="1">
    <location>
        <begin position="214"/>
        <end position="241"/>
    </location>
</feature>
<feature type="transmembrane region" description="Helical" evidence="2">
    <location>
        <begin position="127"/>
        <end position="147"/>
    </location>
</feature>
<comment type="caution">
    <text evidence="4">The sequence shown here is derived from an EMBL/GenBank/DDBJ whole genome shotgun (WGS) entry which is preliminary data.</text>
</comment>
<evidence type="ECO:0000256" key="1">
    <source>
        <dbReference type="SAM" id="Coils"/>
    </source>
</evidence>
<protein>
    <submittedName>
        <fullName evidence="4">Histidine kinase</fullName>
    </submittedName>
</protein>
<evidence type="ECO:0000313" key="4">
    <source>
        <dbReference type="EMBL" id="NKI33128.1"/>
    </source>
</evidence>
<dbReference type="SUPFAM" id="SSF55874">
    <property type="entry name" value="ATPase domain of HSP90 chaperone/DNA topoisomerase II/histidine kinase"/>
    <property type="match status" value="1"/>
</dbReference>
<dbReference type="PROSITE" id="PS50109">
    <property type="entry name" value="HIS_KIN"/>
    <property type="match status" value="1"/>
</dbReference>
<accession>A0ABX1GT38</accession>
<evidence type="ECO:0000256" key="2">
    <source>
        <dbReference type="SAM" id="Phobius"/>
    </source>
</evidence>
<dbReference type="InterPro" id="IPR050640">
    <property type="entry name" value="Bact_2-comp_sensor_kinase"/>
</dbReference>
<dbReference type="PANTHER" id="PTHR34220">
    <property type="entry name" value="SENSOR HISTIDINE KINASE YPDA"/>
    <property type="match status" value="1"/>
</dbReference>
<feature type="transmembrane region" description="Helical" evidence="2">
    <location>
        <begin position="57"/>
        <end position="76"/>
    </location>
</feature>
<evidence type="ECO:0000259" key="3">
    <source>
        <dbReference type="PROSITE" id="PS50109"/>
    </source>
</evidence>
<reference evidence="4 5" key="1">
    <citation type="submission" date="2020-04" db="EMBL/GenBank/DDBJ databases">
        <authorList>
            <person name="Yoon J."/>
        </authorList>
    </citation>
    <scope>NUCLEOTIDE SEQUENCE [LARGE SCALE GENOMIC DNA]</scope>
    <source>
        <strain evidence="4 5">DJ-13</strain>
    </source>
</reference>
<feature type="transmembrane region" description="Helical" evidence="2">
    <location>
        <begin position="15"/>
        <end position="37"/>
    </location>
</feature>
<dbReference type="Gene3D" id="3.30.565.10">
    <property type="entry name" value="Histidine kinase-like ATPase, C-terminal domain"/>
    <property type="match status" value="1"/>
</dbReference>
<keyword evidence="4" id="KW-0418">Kinase</keyword>
<evidence type="ECO:0000313" key="5">
    <source>
        <dbReference type="Proteomes" id="UP000718451"/>
    </source>
</evidence>
<dbReference type="Pfam" id="PF02518">
    <property type="entry name" value="HATPase_c"/>
    <property type="match status" value="1"/>
</dbReference>
<dbReference type="InterPro" id="IPR010559">
    <property type="entry name" value="Sig_transdc_His_kin_internal"/>
</dbReference>
<organism evidence="4 5">
    <name type="scientific">Croceivirga thetidis</name>
    <dbReference type="NCBI Taxonomy" id="2721623"/>
    <lineage>
        <taxon>Bacteria</taxon>
        <taxon>Pseudomonadati</taxon>
        <taxon>Bacteroidota</taxon>
        <taxon>Flavobacteriia</taxon>
        <taxon>Flavobacteriales</taxon>
        <taxon>Flavobacteriaceae</taxon>
        <taxon>Croceivirga</taxon>
    </lineage>
</organism>
<keyword evidence="1" id="KW-0175">Coiled coil</keyword>
<dbReference type="PANTHER" id="PTHR34220:SF7">
    <property type="entry name" value="SENSOR HISTIDINE KINASE YPDA"/>
    <property type="match status" value="1"/>
</dbReference>
<dbReference type="EMBL" id="JAAWWL010000002">
    <property type="protein sequence ID" value="NKI33128.1"/>
    <property type="molecule type" value="Genomic_DNA"/>
</dbReference>
<feature type="domain" description="Histidine kinase" evidence="3">
    <location>
        <begin position="197"/>
        <end position="353"/>
    </location>
</feature>
<keyword evidence="2" id="KW-1133">Transmembrane helix</keyword>
<name>A0ABX1GT38_9FLAO</name>
<keyword evidence="2" id="KW-0812">Transmembrane</keyword>
<dbReference type="InterPro" id="IPR003594">
    <property type="entry name" value="HATPase_dom"/>
</dbReference>
<gene>
    <name evidence="4" type="ORF">HCU67_14320</name>
</gene>
<keyword evidence="5" id="KW-1185">Reference proteome</keyword>
<keyword evidence="2" id="KW-0472">Membrane</keyword>
<dbReference type="Proteomes" id="UP000718451">
    <property type="component" value="Unassembled WGS sequence"/>
</dbReference>
<sequence>MMNRIVIWGIRVKELLALLVLYIFSSWAYHIVIWLNYPLEKRSKLELFNLVAYMDSSGLQYIVFFLFTIPIWWFIFRGLRKESLWVRISAHLVLLPSFVLLSKYAYYNIAEFVGLYHLNGSGEIWDIYIPALFYQIQFAIFHVYEYFIENQKKLKLQGELRQAALKSELAAIKAQLNPHFLYNVFNTINASVPPKQEKTRRMIATLSDLFRYQLKASKKELVSLEEELEFVKNYLELEKARFEERLNIKIDVPQNLYSEKIPPMLLQPLVENSVKHGISNTLQGGEISISIFKEEGKLKFEIADTGKGVTDKKSLFGKGIGLSNTQLRLQKMYQSQLEILDNHPQGLKIRFAI</sequence>
<keyword evidence="4" id="KW-0808">Transferase</keyword>
<dbReference type="InterPro" id="IPR036890">
    <property type="entry name" value="HATPase_C_sf"/>
</dbReference>
<dbReference type="Pfam" id="PF06580">
    <property type="entry name" value="His_kinase"/>
    <property type="match status" value="1"/>
</dbReference>
<feature type="transmembrane region" description="Helical" evidence="2">
    <location>
        <begin position="88"/>
        <end position="107"/>
    </location>
</feature>